<reference evidence="3" key="1">
    <citation type="submission" date="2020-11" db="EMBL/GenBank/DDBJ databases">
        <authorList>
            <person name="Tran Van P."/>
        </authorList>
    </citation>
    <scope>NUCLEOTIDE SEQUENCE</scope>
</reference>
<feature type="signal peptide" evidence="2">
    <location>
        <begin position="1"/>
        <end position="20"/>
    </location>
</feature>
<feature type="region of interest" description="Disordered" evidence="1">
    <location>
        <begin position="124"/>
        <end position="212"/>
    </location>
</feature>
<evidence type="ECO:0000313" key="3">
    <source>
        <dbReference type="EMBL" id="CAD7623762.1"/>
    </source>
</evidence>
<name>A0A7R9KIP1_9ACAR</name>
<sequence>MKSILYLAVILAISLSAINCQKLDNTDTTEATTGESVDTDLGASDVKTPVDSGTGDSSATGAGLSPLKTFMTSMQLEGVRLYDRLNERAQEVGHRLQENLQQGQKKFQGGFNRLRERGQQFVQGVQSDAGQADGETSVGDAPTNPLSRLRQFFGQEVEEDPEETETLTPTETEEVASDQESAASDDSPTDDSGWSEMSDNTDESTDSSTPTSILTNLMTRLTLKGVRLYDRLNEKVESARQRWRAHQNRLMNRVNQLQDTAENGVSSMVKRLDRFNLFGGI</sequence>
<dbReference type="EMBL" id="OC856445">
    <property type="protein sequence ID" value="CAD7623762.1"/>
    <property type="molecule type" value="Genomic_DNA"/>
</dbReference>
<dbReference type="OrthoDB" id="10639071at2759"/>
<accession>A0A7R9KIP1</accession>
<evidence type="ECO:0000256" key="1">
    <source>
        <dbReference type="SAM" id="MobiDB-lite"/>
    </source>
</evidence>
<feature type="compositionally biased region" description="Acidic residues" evidence="1">
    <location>
        <begin position="156"/>
        <end position="177"/>
    </location>
</feature>
<gene>
    <name evidence="3" type="ORF">OSB1V03_LOCUS4213</name>
</gene>
<organism evidence="3">
    <name type="scientific">Medioppia subpectinata</name>
    <dbReference type="NCBI Taxonomy" id="1979941"/>
    <lineage>
        <taxon>Eukaryota</taxon>
        <taxon>Metazoa</taxon>
        <taxon>Ecdysozoa</taxon>
        <taxon>Arthropoda</taxon>
        <taxon>Chelicerata</taxon>
        <taxon>Arachnida</taxon>
        <taxon>Acari</taxon>
        <taxon>Acariformes</taxon>
        <taxon>Sarcoptiformes</taxon>
        <taxon>Oribatida</taxon>
        <taxon>Brachypylina</taxon>
        <taxon>Oppioidea</taxon>
        <taxon>Oppiidae</taxon>
        <taxon>Medioppia</taxon>
    </lineage>
</organism>
<feature type="region of interest" description="Disordered" evidence="1">
    <location>
        <begin position="29"/>
        <end position="61"/>
    </location>
</feature>
<proteinExistence type="predicted"/>
<dbReference type="EMBL" id="CAJPIZ010001870">
    <property type="protein sequence ID" value="CAG2104192.1"/>
    <property type="molecule type" value="Genomic_DNA"/>
</dbReference>
<feature type="chain" id="PRO_5036210912" evidence="2">
    <location>
        <begin position="21"/>
        <end position="281"/>
    </location>
</feature>
<keyword evidence="4" id="KW-1185">Reference proteome</keyword>
<evidence type="ECO:0000256" key="2">
    <source>
        <dbReference type="SAM" id="SignalP"/>
    </source>
</evidence>
<protein>
    <submittedName>
        <fullName evidence="3">Uncharacterized protein</fullName>
    </submittedName>
</protein>
<feature type="compositionally biased region" description="Low complexity" evidence="1">
    <location>
        <begin position="178"/>
        <end position="198"/>
    </location>
</feature>
<feature type="compositionally biased region" description="Low complexity" evidence="1">
    <location>
        <begin position="51"/>
        <end position="61"/>
    </location>
</feature>
<keyword evidence="2" id="KW-0732">Signal</keyword>
<dbReference type="Proteomes" id="UP000759131">
    <property type="component" value="Unassembled WGS sequence"/>
</dbReference>
<evidence type="ECO:0000313" key="4">
    <source>
        <dbReference type="Proteomes" id="UP000759131"/>
    </source>
</evidence>
<dbReference type="AlphaFoldDB" id="A0A7R9KIP1"/>